<protein>
    <submittedName>
        <fullName evidence="2">HDOD domain-containing protein</fullName>
    </submittedName>
</protein>
<sequence length="293" mass="32128">MTAQALAQRQTSNRSLYPSKPVFEAALNVVRRAPVPQIPDVVMALRRELTRPEPDLKAASDLIALDPVLTGQVLRVVNSPAFNLPAQVAGVHQAAGLLGLARLTNLVTAEAINRLLEVNQGPVRVLWESILGTARIVTAVARLTPDIGEDEAYLFGIMHDVGSLIFANVTDNYIAEWSFRADSTPSELLIHERATLGTDHTVVGFLLANNWKLPEFIALAILHHHGTRHLEAEDRRIPRLIALGQLAHYLVALANGTDETAEMLEYRDQAGNMLDIGEPEWEALCRQAVNGGW</sequence>
<dbReference type="Pfam" id="PF08668">
    <property type="entry name" value="HDOD"/>
    <property type="match status" value="1"/>
</dbReference>
<dbReference type="SUPFAM" id="SSF109604">
    <property type="entry name" value="HD-domain/PDEase-like"/>
    <property type="match status" value="1"/>
</dbReference>
<dbReference type="InterPro" id="IPR052340">
    <property type="entry name" value="RNase_Y/CdgJ"/>
</dbReference>
<accession>A0A850RG52</accession>
<dbReference type="Proteomes" id="UP000592294">
    <property type="component" value="Unassembled WGS sequence"/>
</dbReference>
<keyword evidence="3" id="KW-1185">Reference proteome</keyword>
<proteinExistence type="predicted"/>
<dbReference type="PANTHER" id="PTHR33525:SF6">
    <property type="entry name" value="HDOD DOMAIN-CONTAINING PROTEIN"/>
    <property type="match status" value="1"/>
</dbReference>
<evidence type="ECO:0000259" key="1">
    <source>
        <dbReference type="PROSITE" id="PS51833"/>
    </source>
</evidence>
<organism evidence="2 3">
    <name type="scientific">Allochromatium humboldtianum</name>
    <dbReference type="NCBI Taxonomy" id="504901"/>
    <lineage>
        <taxon>Bacteria</taxon>
        <taxon>Pseudomonadati</taxon>
        <taxon>Pseudomonadota</taxon>
        <taxon>Gammaproteobacteria</taxon>
        <taxon>Chromatiales</taxon>
        <taxon>Chromatiaceae</taxon>
        <taxon>Allochromatium</taxon>
    </lineage>
</organism>
<dbReference type="Gene3D" id="1.10.3210.10">
    <property type="entry name" value="Hypothetical protein af1432"/>
    <property type="match status" value="1"/>
</dbReference>
<feature type="domain" description="HDOD" evidence="1">
    <location>
        <begin position="35"/>
        <end position="227"/>
    </location>
</feature>
<name>A0A850RG52_9GAMM</name>
<dbReference type="EMBL" id="JABZEO010000003">
    <property type="protein sequence ID" value="NVZ08611.1"/>
    <property type="molecule type" value="Genomic_DNA"/>
</dbReference>
<dbReference type="RefSeq" id="WP_176975400.1">
    <property type="nucleotide sequence ID" value="NZ_JABZEO010000003.1"/>
</dbReference>
<reference evidence="2 3" key="1">
    <citation type="submission" date="2020-06" db="EMBL/GenBank/DDBJ databases">
        <title>Whole-genome sequence of Allochromatium humboldtianum DSM 21881, type strain.</title>
        <authorList>
            <person name="Kyndt J.A."/>
            <person name="Meyer T.E."/>
        </authorList>
    </citation>
    <scope>NUCLEOTIDE SEQUENCE [LARGE SCALE GENOMIC DNA]</scope>
    <source>
        <strain evidence="2 3">DSM 21881</strain>
    </source>
</reference>
<dbReference type="AlphaFoldDB" id="A0A850RG52"/>
<evidence type="ECO:0000313" key="2">
    <source>
        <dbReference type="EMBL" id="NVZ08611.1"/>
    </source>
</evidence>
<comment type="caution">
    <text evidence="2">The sequence shown here is derived from an EMBL/GenBank/DDBJ whole genome shotgun (WGS) entry which is preliminary data.</text>
</comment>
<dbReference type="PANTHER" id="PTHR33525">
    <property type="match status" value="1"/>
</dbReference>
<gene>
    <name evidence="2" type="ORF">HW932_04980</name>
</gene>
<dbReference type="InterPro" id="IPR013976">
    <property type="entry name" value="HDOD"/>
</dbReference>
<evidence type="ECO:0000313" key="3">
    <source>
        <dbReference type="Proteomes" id="UP000592294"/>
    </source>
</evidence>
<dbReference type="PROSITE" id="PS51833">
    <property type="entry name" value="HDOD"/>
    <property type="match status" value="1"/>
</dbReference>